<proteinExistence type="predicted"/>
<dbReference type="EMBL" id="JAVTTP010000001">
    <property type="protein sequence ID" value="MDT7830024.1"/>
    <property type="molecule type" value="Genomic_DNA"/>
</dbReference>
<evidence type="ECO:0000259" key="4">
    <source>
        <dbReference type="Pfam" id="PF25990"/>
    </source>
</evidence>
<evidence type="ECO:0000313" key="6">
    <source>
        <dbReference type="Proteomes" id="UP001250656"/>
    </source>
</evidence>
<sequence length="296" mass="32983">MKTTYIVVIAMSLTTLLSCSGNGEKADGYGNFEATETTVSAEANGKLLFFDVEEGHRLEENVIVGVIDTVQMSLKRDQLLAAKNTIFSKSRNVLSQREVLKEQLKVAQNDRARITNLIKANAATQKQLDDINGQIEILKQRMKSVETQNAPIVNEVKGIEVQIQQIEDQIEKSVLKNPIKGTVLVKYAEPNEIAAFGKPLYKISDLDEMELRVYIGETQLATIRVGQEVTVKIDDADTMKSYDGTVSWISDSAEFTPKIIQTKEERVNLVYAVKVRVKNDGSLKIGMPAEMWIGNE</sequence>
<dbReference type="InterPro" id="IPR050465">
    <property type="entry name" value="UPF0194_transport"/>
</dbReference>
<dbReference type="PANTHER" id="PTHR32347:SF23">
    <property type="entry name" value="BLL5650 PROTEIN"/>
    <property type="match status" value="1"/>
</dbReference>
<keyword evidence="2 3" id="KW-0175">Coiled coil</keyword>
<protein>
    <submittedName>
        <fullName evidence="5">HlyD family efflux transporter periplasmic adaptor subunit</fullName>
    </submittedName>
</protein>
<dbReference type="PROSITE" id="PS51257">
    <property type="entry name" value="PROKAR_LIPOPROTEIN"/>
    <property type="match status" value="1"/>
</dbReference>
<feature type="coiled-coil region" evidence="3">
    <location>
        <begin position="90"/>
        <end position="148"/>
    </location>
</feature>
<dbReference type="Proteomes" id="UP001250656">
    <property type="component" value="Unassembled WGS sequence"/>
</dbReference>
<name>A0ABU3L8E8_9FLAO</name>
<comment type="subcellular location">
    <subcellularLocation>
        <location evidence="1">Cell envelope</location>
    </subcellularLocation>
</comment>
<reference evidence="5 6" key="1">
    <citation type="submission" date="2023-09" db="EMBL/GenBank/DDBJ databases">
        <title>Novel taxa isolated from Blanes Bay.</title>
        <authorList>
            <person name="Rey-Velasco X."/>
            <person name="Lucena T."/>
        </authorList>
    </citation>
    <scope>NUCLEOTIDE SEQUENCE [LARGE SCALE GENOMIC DNA]</scope>
    <source>
        <strain evidence="5 6">S334</strain>
    </source>
</reference>
<dbReference type="RefSeq" id="WP_314016279.1">
    <property type="nucleotide sequence ID" value="NZ_JAVTTP010000001.1"/>
</dbReference>
<evidence type="ECO:0000313" key="5">
    <source>
        <dbReference type="EMBL" id="MDT7830024.1"/>
    </source>
</evidence>
<evidence type="ECO:0000256" key="1">
    <source>
        <dbReference type="ARBA" id="ARBA00004196"/>
    </source>
</evidence>
<dbReference type="Gene3D" id="2.40.30.170">
    <property type="match status" value="1"/>
</dbReference>
<feature type="domain" description="YknX-like beta-barrel" evidence="4">
    <location>
        <begin position="214"/>
        <end position="291"/>
    </location>
</feature>
<dbReference type="PANTHER" id="PTHR32347">
    <property type="entry name" value="EFFLUX SYSTEM COMPONENT YKNX-RELATED"/>
    <property type="match status" value="1"/>
</dbReference>
<organism evidence="5 6">
    <name type="scientific">Pricia mediterranea</name>
    <dbReference type="NCBI Taxonomy" id="3076079"/>
    <lineage>
        <taxon>Bacteria</taxon>
        <taxon>Pseudomonadati</taxon>
        <taxon>Bacteroidota</taxon>
        <taxon>Flavobacteriia</taxon>
        <taxon>Flavobacteriales</taxon>
        <taxon>Flavobacteriaceae</taxon>
        <taxon>Pricia</taxon>
    </lineage>
</organism>
<accession>A0ABU3L8E8</accession>
<dbReference type="Pfam" id="PF25990">
    <property type="entry name" value="Beta-barrel_YknX"/>
    <property type="match status" value="1"/>
</dbReference>
<dbReference type="InterPro" id="IPR058636">
    <property type="entry name" value="Beta-barrel_YknX"/>
</dbReference>
<evidence type="ECO:0000256" key="2">
    <source>
        <dbReference type="ARBA" id="ARBA00023054"/>
    </source>
</evidence>
<comment type="caution">
    <text evidence="5">The sequence shown here is derived from an EMBL/GenBank/DDBJ whole genome shotgun (WGS) entry which is preliminary data.</text>
</comment>
<evidence type="ECO:0000256" key="3">
    <source>
        <dbReference type="SAM" id="Coils"/>
    </source>
</evidence>
<keyword evidence="6" id="KW-1185">Reference proteome</keyword>
<gene>
    <name evidence="5" type="ORF">RQM65_15255</name>
</gene>